<name>A0A1M2W5V2_TRAPU</name>
<dbReference type="AlphaFoldDB" id="A0A1M2W5V2"/>
<evidence type="ECO:0000313" key="2">
    <source>
        <dbReference type="EMBL" id="OJT15229.1"/>
    </source>
</evidence>
<sequence length="64" mass="7138">MYDAEGDGADIYLRIDSISANTMPDERNEPIPFVVMLIYGPTNTLMLLFPTDKCTKVTQAQIKA</sequence>
<keyword evidence="1" id="KW-1133">Transmembrane helix</keyword>
<keyword evidence="3" id="KW-1185">Reference proteome</keyword>
<evidence type="ECO:0000313" key="3">
    <source>
        <dbReference type="Proteomes" id="UP000184267"/>
    </source>
</evidence>
<dbReference type="OMA" id="MPDERNE"/>
<organism evidence="2 3">
    <name type="scientific">Trametes pubescens</name>
    <name type="common">White-rot fungus</name>
    <dbReference type="NCBI Taxonomy" id="154538"/>
    <lineage>
        <taxon>Eukaryota</taxon>
        <taxon>Fungi</taxon>
        <taxon>Dikarya</taxon>
        <taxon>Basidiomycota</taxon>
        <taxon>Agaricomycotina</taxon>
        <taxon>Agaricomycetes</taxon>
        <taxon>Polyporales</taxon>
        <taxon>Polyporaceae</taxon>
        <taxon>Trametes</taxon>
    </lineage>
</organism>
<gene>
    <name evidence="2" type="ORF">TRAPUB_8207</name>
</gene>
<comment type="caution">
    <text evidence="2">The sequence shown here is derived from an EMBL/GenBank/DDBJ whole genome shotgun (WGS) entry which is preliminary data.</text>
</comment>
<keyword evidence="1" id="KW-0472">Membrane</keyword>
<dbReference type="EMBL" id="MNAD01000188">
    <property type="protein sequence ID" value="OJT15229.1"/>
    <property type="molecule type" value="Genomic_DNA"/>
</dbReference>
<keyword evidence="1" id="KW-0812">Transmembrane</keyword>
<dbReference type="OrthoDB" id="10357363at2759"/>
<protein>
    <submittedName>
        <fullName evidence="2">Uncharacterized protein</fullName>
    </submittedName>
</protein>
<evidence type="ECO:0000256" key="1">
    <source>
        <dbReference type="SAM" id="Phobius"/>
    </source>
</evidence>
<feature type="transmembrane region" description="Helical" evidence="1">
    <location>
        <begin position="31"/>
        <end position="49"/>
    </location>
</feature>
<accession>A0A1M2W5V2</accession>
<reference evidence="2 3" key="1">
    <citation type="submission" date="2016-10" db="EMBL/GenBank/DDBJ databases">
        <title>Genome sequence of the basidiomycete white-rot fungus Trametes pubescens.</title>
        <authorList>
            <person name="Makela M.R."/>
            <person name="Granchi Z."/>
            <person name="Peng M."/>
            <person name="De Vries R.P."/>
            <person name="Grigoriev I."/>
            <person name="Riley R."/>
            <person name="Hilden K."/>
        </authorList>
    </citation>
    <scope>NUCLEOTIDE SEQUENCE [LARGE SCALE GENOMIC DNA]</scope>
    <source>
        <strain evidence="2 3">FBCC735</strain>
    </source>
</reference>
<proteinExistence type="predicted"/>
<dbReference type="Proteomes" id="UP000184267">
    <property type="component" value="Unassembled WGS sequence"/>
</dbReference>